<comment type="caution">
    <text evidence="1">The sequence shown here is derived from an EMBL/GenBank/DDBJ whole genome shotgun (WGS) entry which is preliminary data.</text>
</comment>
<keyword evidence="2" id="KW-1185">Reference proteome</keyword>
<sequence length="60" mass="6660">MSLWMIFGTQSWWRYSTPLARPSAILSRASKLTVKPVPDAAVFHVLVDEDVSSVAGKEPE</sequence>
<accession>A0AAV7HKJ9</accession>
<gene>
    <name evidence="1" type="ORF">IEQ34_001054</name>
</gene>
<protein>
    <submittedName>
        <fullName evidence="1">Uncharacterized protein</fullName>
    </submittedName>
</protein>
<name>A0AAV7HKJ9_DENCH</name>
<dbReference type="EMBL" id="JAGFBR010000002">
    <property type="protein sequence ID" value="KAH0469496.1"/>
    <property type="molecule type" value="Genomic_DNA"/>
</dbReference>
<evidence type="ECO:0000313" key="1">
    <source>
        <dbReference type="EMBL" id="KAH0469496.1"/>
    </source>
</evidence>
<proteinExistence type="predicted"/>
<evidence type="ECO:0000313" key="2">
    <source>
        <dbReference type="Proteomes" id="UP000775213"/>
    </source>
</evidence>
<organism evidence="1 2">
    <name type="scientific">Dendrobium chrysotoxum</name>
    <name type="common">Orchid</name>
    <dbReference type="NCBI Taxonomy" id="161865"/>
    <lineage>
        <taxon>Eukaryota</taxon>
        <taxon>Viridiplantae</taxon>
        <taxon>Streptophyta</taxon>
        <taxon>Embryophyta</taxon>
        <taxon>Tracheophyta</taxon>
        <taxon>Spermatophyta</taxon>
        <taxon>Magnoliopsida</taxon>
        <taxon>Liliopsida</taxon>
        <taxon>Asparagales</taxon>
        <taxon>Orchidaceae</taxon>
        <taxon>Epidendroideae</taxon>
        <taxon>Malaxideae</taxon>
        <taxon>Dendrobiinae</taxon>
        <taxon>Dendrobium</taxon>
    </lineage>
</organism>
<dbReference type="Proteomes" id="UP000775213">
    <property type="component" value="Unassembled WGS sequence"/>
</dbReference>
<reference evidence="1 2" key="1">
    <citation type="journal article" date="2021" name="Hortic Res">
        <title>Chromosome-scale assembly of the Dendrobium chrysotoxum genome enhances the understanding of orchid evolution.</title>
        <authorList>
            <person name="Zhang Y."/>
            <person name="Zhang G.Q."/>
            <person name="Zhang D."/>
            <person name="Liu X.D."/>
            <person name="Xu X.Y."/>
            <person name="Sun W.H."/>
            <person name="Yu X."/>
            <person name="Zhu X."/>
            <person name="Wang Z.W."/>
            <person name="Zhao X."/>
            <person name="Zhong W.Y."/>
            <person name="Chen H."/>
            <person name="Yin W.L."/>
            <person name="Huang T."/>
            <person name="Niu S.C."/>
            <person name="Liu Z.J."/>
        </authorList>
    </citation>
    <scope>NUCLEOTIDE SEQUENCE [LARGE SCALE GENOMIC DNA]</scope>
    <source>
        <strain evidence="1">Lindl</strain>
    </source>
</reference>
<dbReference type="AlphaFoldDB" id="A0AAV7HKJ9"/>